<dbReference type="GO" id="GO:0005634">
    <property type="term" value="C:nucleus"/>
    <property type="evidence" value="ECO:0007669"/>
    <property type="project" value="TreeGrafter"/>
</dbReference>
<evidence type="ECO:0000256" key="2">
    <source>
        <dbReference type="SAM" id="MobiDB-lite"/>
    </source>
</evidence>
<dbReference type="Gene3D" id="3.30.1370.50">
    <property type="entry name" value="R3H-like domain"/>
    <property type="match status" value="1"/>
</dbReference>
<dbReference type="STRING" id="62062.ENSHHUP00000022800"/>
<dbReference type="InterPro" id="IPR051181">
    <property type="entry name" value="CAF1_poly(A)_ribonucleases"/>
</dbReference>
<keyword evidence="4" id="KW-1185">Reference proteome</keyword>
<accession>A0A4W5LAX0</accession>
<feature type="region of interest" description="Disordered" evidence="2">
    <location>
        <begin position="91"/>
        <end position="130"/>
    </location>
</feature>
<dbReference type="Proteomes" id="UP000314982">
    <property type="component" value="Unassembled WGS sequence"/>
</dbReference>
<dbReference type="GO" id="GO:1990432">
    <property type="term" value="P:siRNA 3'-end processing"/>
    <property type="evidence" value="ECO:0007669"/>
    <property type="project" value="TreeGrafter"/>
</dbReference>
<dbReference type="Gene3D" id="3.30.420.10">
    <property type="entry name" value="Ribonuclease H-like superfamily/Ribonuclease H"/>
    <property type="match status" value="1"/>
</dbReference>
<feature type="compositionally biased region" description="Basic and acidic residues" evidence="2">
    <location>
        <begin position="91"/>
        <end position="100"/>
    </location>
</feature>
<comment type="similarity">
    <text evidence="1">Belongs to the CAF1 family.</text>
</comment>
<dbReference type="GO" id="GO:0003723">
    <property type="term" value="F:RNA binding"/>
    <property type="evidence" value="ECO:0007669"/>
    <property type="project" value="TreeGrafter"/>
</dbReference>
<evidence type="ECO:0000313" key="4">
    <source>
        <dbReference type="Proteomes" id="UP000314982"/>
    </source>
</evidence>
<dbReference type="Ensembl" id="ENSHHUT00000023663.1">
    <property type="protein sequence ID" value="ENSHHUP00000022800.1"/>
    <property type="gene ID" value="ENSHHUG00000014274.1"/>
</dbReference>
<dbReference type="InterPro" id="IPR036867">
    <property type="entry name" value="R3H_dom_sf"/>
</dbReference>
<dbReference type="GeneTree" id="ENSGT00940000153167"/>
<reference evidence="3" key="2">
    <citation type="submission" date="2025-08" db="UniProtKB">
        <authorList>
            <consortium name="Ensembl"/>
        </authorList>
    </citation>
    <scope>IDENTIFICATION</scope>
</reference>
<protein>
    <submittedName>
        <fullName evidence="3">Uncharacterized protein</fullName>
    </submittedName>
</protein>
<dbReference type="InterPro" id="IPR006941">
    <property type="entry name" value="RNase_CAF1"/>
</dbReference>
<dbReference type="GO" id="GO:1990431">
    <property type="term" value="P:priRNA 3'-end processing"/>
    <property type="evidence" value="ECO:0007669"/>
    <property type="project" value="TreeGrafter"/>
</dbReference>
<sequence>MAESWFSGVFDSSSLYVWPQQGHVLHSMDFLLFQFGLCTFTYDQAESKTSPDIKFICQSSSIDFLASQGFDFNKVFRHGIPYLNQEEEVQLREQYEERRSQSNGSGNPSYISPNSNKGPGSIPEEHREYI</sequence>
<dbReference type="InterPro" id="IPR036397">
    <property type="entry name" value="RNaseH_sf"/>
</dbReference>
<reference evidence="3" key="3">
    <citation type="submission" date="2025-09" db="UniProtKB">
        <authorList>
            <consortium name="Ensembl"/>
        </authorList>
    </citation>
    <scope>IDENTIFICATION</scope>
</reference>
<dbReference type="SUPFAM" id="SSF53098">
    <property type="entry name" value="Ribonuclease H-like"/>
    <property type="match status" value="1"/>
</dbReference>
<evidence type="ECO:0000256" key="1">
    <source>
        <dbReference type="ARBA" id="ARBA00008372"/>
    </source>
</evidence>
<evidence type="ECO:0000313" key="3">
    <source>
        <dbReference type="Ensembl" id="ENSHHUP00000022800.1"/>
    </source>
</evidence>
<dbReference type="GO" id="GO:0000175">
    <property type="term" value="F:3'-5'-RNA exonuclease activity"/>
    <property type="evidence" value="ECO:0007669"/>
    <property type="project" value="TreeGrafter"/>
</dbReference>
<organism evidence="3 4">
    <name type="scientific">Hucho hucho</name>
    <name type="common">huchen</name>
    <dbReference type="NCBI Taxonomy" id="62062"/>
    <lineage>
        <taxon>Eukaryota</taxon>
        <taxon>Metazoa</taxon>
        <taxon>Chordata</taxon>
        <taxon>Craniata</taxon>
        <taxon>Vertebrata</taxon>
        <taxon>Euteleostomi</taxon>
        <taxon>Actinopterygii</taxon>
        <taxon>Neopterygii</taxon>
        <taxon>Teleostei</taxon>
        <taxon>Protacanthopterygii</taxon>
        <taxon>Salmoniformes</taxon>
        <taxon>Salmonidae</taxon>
        <taxon>Salmoninae</taxon>
        <taxon>Hucho</taxon>
    </lineage>
</organism>
<dbReference type="InterPro" id="IPR012337">
    <property type="entry name" value="RNaseH-like_sf"/>
</dbReference>
<dbReference type="PANTHER" id="PTHR15092:SF44">
    <property type="entry name" value="POLY(A)-SPECIFIC RIBONUCLEASE PARN"/>
    <property type="match status" value="1"/>
</dbReference>
<dbReference type="Pfam" id="PF04857">
    <property type="entry name" value="CAF1"/>
    <property type="match status" value="1"/>
</dbReference>
<name>A0A4W5LAX0_9TELE</name>
<proteinExistence type="inferred from homology"/>
<feature type="compositionally biased region" description="Polar residues" evidence="2">
    <location>
        <begin position="101"/>
        <end position="118"/>
    </location>
</feature>
<dbReference type="AlphaFoldDB" id="A0A4W5LAX0"/>
<reference evidence="4" key="1">
    <citation type="submission" date="2018-06" db="EMBL/GenBank/DDBJ databases">
        <title>Genome assembly of Danube salmon.</title>
        <authorList>
            <person name="Macqueen D.J."/>
            <person name="Gundappa M.K."/>
        </authorList>
    </citation>
    <scope>NUCLEOTIDE SEQUENCE [LARGE SCALE GENOMIC DNA]</scope>
</reference>
<dbReference type="PANTHER" id="PTHR15092">
    <property type="entry name" value="POLY A -SPECIFIC RIBONUCLEASE/TARGET OF EGR1, MEMBER 1"/>
    <property type="match status" value="1"/>
</dbReference>
<dbReference type="GO" id="GO:0000289">
    <property type="term" value="P:nuclear-transcribed mRNA poly(A) tail shortening"/>
    <property type="evidence" value="ECO:0007669"/>
    <property type="project" value="TreeGrafter"/>
</dbReference>